<accession>A0A2T7PK65</accession>
<evidence type="ECO:0000313" key="3">
    <source>
        <dbReference type="Proteomes" id="UP000245119"/>
    </source>
</evidence>
<sequence>MIDTVSSSLKEAAEKDGKVKPINAINSTLQENEVNQCKKEKQATYGVAKNLLTGLTSPCERSIEIYRLRPAPCYRSVREIGFEYAPNQRLSVFAAVGGAAQVGSGSRPFSWRDSSLQTAHLPETNQGVPRDRQKDGEE</sequence>
<dbReference type="Proteomes" id="UP000245119">
    <property type="component" value="Linkage Group LG3"/>
</dbReference>
<name>A0A2T7PK65_POMCA</name>
<comment type="caution">
    <text evidence="2">The sequence shown here is derived from an EMBL/GenBank/DDBJ whole genome shotgun (WGS) entry which is preliminary data.</text>
</comment>
<feature type="compositionally biased region" description="Polar residues" evidence="1">
    <location>
        <begin position="112"/>
        <end position="127"/>
    </location>
</feature>
<keyword evidence="3" id="KW-1185">Reference proteome</keyword>
<evidence type="ECO:0000256" key="1">
    <source>
        <dbReference type="SAM" id="MobiDB-lite"/>
    </source>
</evidence>
<organism evidence="2 3">
    <name type="scientific">Pomacea canaliculata</name>
    <name type="common">Golden apple snail</name>
    <dbReference type="NCBI Taxonomy" id="400727"/>
    <lineage>
        <taxon>Eukaryota</taxon>
        <taxon>Metazoa</taxon>
        <taxon>Spiralia</taxon>
        <taxon>Lophotrochozoa</taxon>
        <taxon>Mollusca</taxon>
        <taxon>Gastropoda</taxon>
        <taxon>Caenogastropoda</taxon>
        <taxon>Architaenioglossa</taxon>
        <taxon>Ampullarioidea</taxon>
        <taxon>Ampullariidae</taxon>
        <taxon>Pomacea</taxon>
    </lineage>
</organism>
<dbReference type="AlphaFoldDB" id="A0A2T7PK65"/>
<proteinExistence type="predicted"/>
<dbReference type="EMBL" id="PZQS01000003">
    <property type="protein sequence ID" value="PVD33784.1"/>
    <property type="molecule type" value="Genomic_DNA"/>
</dbReference>
<feature type="region of interest" description="Disordered" evidence="1">
    <location>
        <begin position="103"/>
        <end position="138"/>
    </location>
</feature>
<evidence type="ECO:0000313" key="2">
    <source>
        <dbReference type="EMBL" id="PVD33784.1"/>
    </source>
</evidence>
<reference evidence="2 3" key="1">
    <citation type="submission" date="2018-04" db="EMBL/GenBank/DDBJ databases">
        <title>The genome of golden apple snail Pomacea canaliculata provides insight into stress tolerance and invasive adaptation.</title>
        <authorList>
            <person name="Liu C."/>
            <person name="Liu B."/>
            <person name="Ren Y."/>
            <person name="Zhang Y."/>
            <person name="Wang H."/>
            <person name="Li S."/>
            <person name="Jiang F."/>
            <person name="Yin L."/>
            <person name="Zhang G."/>
            <person name="Qian W."/>
            <person name="Fan W."/>
        </authorList>
    </citation>
    <scope>NUCLEOTIDE SEQUENCE [LARGE SCALE GENOMIC DNA]</scope>
    <source>
        <strain evidence="2">SZHN2017</strain>
        <tissue evidence="2">Muscle</tissue>
    </source>
</reference>
<gene>
    <name evidence="2" type="ORF">C0Q70_05045</name>
</gene>
<protein>
    <submittedName>
        <fullName evidence="2">Uncharacterized protein</fullName>
    </submittedName>
</protein>
<feature type="compositionally biased region" description="Basic and acidic residues" evidence="1">
    <location>
        <begin position="129"/>
        <end position="138"/>
    </location>
</feature>